<dbReference type="Proteomes" id="UP000193334">
    <property type="component" value="Chromosome"/>
</dbReference>
<sequence>MRINNSALKIITAVFSALLLFGCGEVLDEKKTEIEAKRLLEAASEIRKDLEVDRPVPDRISSETEIQKTSQGVKLFYYTKNHSPKYVENMLKREFKVGTARLDSANQLIISCGNEKLANEILDFIKIIDIPPIQVRINCVIVENYADLTMDKETRVEVEEVFSSDVAMTPKGEGPSFPGASIRETERSDMGMELGYSYSEDGEKVETLVDLLVSRGYFKVLLNPTVETLVGEPAEVTSSERVPITKIVTKNNIQPYQETEYIWIEDKLKVTPYVYQDGTIGLKTDISIGSKSTPEGVVQRPVITEKRATFGENRIRIGESLIIGGFRKMENSAVTRGYPFLKDLPFIGMFFSGDDYEQRAKEITIILTPSISGNGMPYEETMDWAENKLESRVKDKDLSEIIGETFTSPLGTEKQYTEKLEKDAAEQAISRIKTEIDINETERELKRLKDQVQQLETKLKDQQLQSQEAKKVNAEYKEKLNQLKQLQTKLQKHLEEQKAKARKAQQQKEAAQKKAKQQAQKNKEQAKAEKKQNEANKQQAKPKQENNKPEEKKKPAKDKNNNSKKNNSNEKK</sequence>
<comment type="subcellular location">
    <subcellularLocation>
        <location evidence="1">Membrane</location>
    </subcellularLocation>
</comment>
<dbReference type="PRINTS" id="PR00811">
    <property type="entry name" value="BCTERIALGSPD"/>
</dbReference>
<evidence type="ECO:0000313" key="7">
    <source>
        <dbReference type="EMBL" id="ARN57208.1"/>
    </source>
</evidence>
<evidence type="ECO:0000256" key="1">
    <source>
        <dbReference type="ARBA" id="ARBA00004370"/>
    </source>
</evidence>
<protein>
    <submittedName>
        <fullName evidence="7">General secretion pathway protein D</fullName>
    </submittedName>
</protein>
<dbReference type="Pfam" id="PF00263">
    <property type="entry name" value="Secretin"/>
    <property type="match status" value="1"/>
</dbReference>
<reference evidence="8" key="1">
    <citation type="submission" date="2017-04" db="EMBL/GenBank/DDBJ databases">
        <title>Comparative genomics and description of representatives of a novel lineage of planctomycetes thriving in anoxic sediments.</title>
        <authorList>
            <person name="Spring S."/>
            <person name="Bunk B."/>
            <person name="Sproer C."/>
        </authorList>
    </citation>
    <scope>NUCLEOTIDE SEQUENCE [LARGE SCALE GENOMIC DNA]</scope>
    <source>
        <strain evidence="8">ST-PulAB-D4</strain>
    </source>
</reference>
<evidence type="ECO:0000256" key="2">
    <source>
        <dbReference type="ARBA" id="ARBA00022729"/>
    </source>
</evidence>
<dbReference type="KEGG" id="pbp:STSP1_01606"/>
<proteinExistence type="inferred from homology"/>
<gene>
    <name evidence="7" type="primary">xpsD</name>
    <name evidence="7" type="ORF">STSP1_01606</name>
</gene>
<evidence type="ECO:0000256" key="5">
    <source>
        <dbReference type="SAM" id="MobiDB-lite"/>
    </source>
</evidence>
<organism evidence="7 8">
    <name type="scientific">Sedimentisphaera salicampi</name>
    <dbReference type="NCBI Taxonomy" id="1941349"/>
    <lineage>
        <taxon>Bacteria</taxon>
        <taxon>Pseudomonadati</taxon>
        <taxon>Planctomycetota</taxon>
        <taxon>Phycisphaerae</taxon>
        <taxon>Sedimentisphaerales</taxon>
        <taxon>Sedimentisphaeraceae</taxon>
        <taxon>Sedimentisphaera</taxon>
    </lineage>
</organism>
<dbReference type="PANTHER" id="PTHR30332">
    <property type="entry name" value="PROBABLE GENERAL SECRETION PATHWAY PROTEIN D"/>
    <property type="match status" value="1"/>
</dbReference>
<dbReference type="PANTHER" id="PTHR30332:SF24">
    <property type="entry name" value="SECRETIN GSPD-RELATED"/>
    <property type="match status" value="1"/>
</dbReference>
<evidence type="ECO:0000256" key="3">
    <source>
        <dbReference type="ARBA" id="ARBA00023136"/>
    </source>
</evidence>
<feature type="domain" description="Type II/III secretion system secretin-like" evidence="6">
    <location>
        <begin position="212"/>
        <end position="371"/>
    </location>
</feature>
<feature type="compositionally biased region" description="Basic and acidic residues" evidence="5">
    <location>
        <begin position="542"/>
        <end position="572"/>
    </location>
</feature>
<dbReference type="STRING" id="1941349.STSP1_01606"/>
<keyword evidence="8" id="KW-1185">Reference proteome</keyword>
<dbReference type="InterPro" id="IPR004846">
    <property type="entry name" value="T2SS/T3SS_dom"/>
</dbReference>
<name>A0A1W6LN51_9BACT</name>
<dbReference type="GO" id="GO:0015627">
    <property type="term" value="C:type II protein secretion system complex"/>
    <property type="evidence" value="ECO:0007669"/>
    <property type="project" value="TreeGrafter"/>
</dbReference>
<dbReference type="GO" id="GO:0009306">
    <property type="term" value="P:protein secretion"/>
    <property type="evidence" value="ECO:0007669"/>
    <property type="project" value="InterPro"/>
</dbReference>
<dbReference type="InterPro" id="IPR001775">
    <property type="entry name" value="GspD/PilQ"/>
</dbReference>
<keyword evidence="3" id="KW-0472">Membrane</keyword>
<dbReference type="InterPro" id="IPR050810">
    <property type="entry name" value="Bact_Secretion_Sys_Channel"/>
</dbReference>
<feature type="region of interest" description="Disordered" evidence="5">
    <location>
        <begin position="491"/>
        <end position="572"/>
    </location>
</feature>
<dbReference type="EMBL" id="CP021023">
    <property type="protein sequence ID" value="ARN57208.1"/>
    <property type="molecule type" value="Genomic_DNA"/>
</dbReference>
<dbReference type="PROSITE" id="PS51257">
    <property type="entry name" value="PROKAR_LIPOPROTEIN"/>
    <property type="match status" value="1"/>
</dbReference>
<evidence type="ECO:0000313" key="8">
    <source>
        <dbReference type="Proteomes" id="UP000193334"/>
    </source>
</evidence>
<feature type="compositionally biased region" description="Basic and acidic residues" evidence="5">
    <location>
        <begin position="521"/>
        <end position="534"/>
    </location>
</feature>
<dbReference type="AlphaFoldDB" id="A0A1W6LN51"/>
<accession>A0A1W6LN51</accession>
<evidence type="ECO:0000259" key="6">
    <source>
        <dbReference type="Pfam" id="PF00263"/>
    </source>
</evidence>
<keyword evidence="2" id="KW-0732">Signal</keyword>
<dbReference type="GO" id="GO:0016020">
    <property type="term" value="C:membrane"/>
    <property type="evidence" value="ECO:0007669"/>
    <property type="project" value="UniProtKB-SubCell"/>
</dbReference>
<dbReference type="RefSeq" id="WP_085755872.1">
    <property type="nucleotide sequence ID" value="NZ_CP021023.1"/>
</dbReference>
<evidence type="ECO:0000256" key="4">
    <source>
        <dbReference type="RuleBase" id="RU004003"/>
    </source>
</evidence>
<comment type="similarity">
    <text evidence="4">Belongs to the bacterial secretin family.</text>
</comment>